<dbReference type="SUPFAM" id="SSF51419">
    <property type="entry name" value="PLP-binding barrel"/>
    <property type="match status" value="1"/>
</dbReference>
<comment type="similarity">
    <text evidence="2">Belongs to the Orn/Lys/Arg decarboxylase class-II family.</text>
</comment>
<dbReference type="SUPFAM" id="SSF50621">
    <property type="entry name" value="Alanine racemase C-terminal domain-like"/>
    <property type="match status" value="1"/>
</dbReference>
<evidence type="ECO:0000256" key="2">
    <source>
        <dbReference type="ARBA" id="ARBA00008872"/>
    </source>
</evidence>
<dbReference type="PANTHER" id="PTHR11482:SF6">
    <property type="entry name" value="ORNITHINE DECARBOXYLASE 1-RELATED"/>
    <property type="match status" value="1"/>
</dbReference>
<dbReference type="InterPro" id="IPR000183">
    <property type="entry name" value="Orn/DAP/Arg_de-COase"/>
</dbReference>
<dbReference type="Pfam" id="PF02784">
    <property type="entry name" value="Orn_Arg_deC_N"/>
    <property type="match status" value="1"/>
</dbReference>
<dbReference type="Proteomes" id="UP001447008">
    <property type="component" value="Unassembled WGS sequence"/>
</dbReference>
<sequence>MMSVSTLAQPFATNNEHLSLCTALAKQHGTPLLVLDLNQVRENYLQLANALPNVALHYALKPLPHIDVVHTLNELGGSFDLATNGEVDLVAQAGVAPSQVIHTHPIKRVSDIEHALSYGCTTFVFDSENELHKFVPYRDQVELLLRLSFPNKDAAADLSKKFGVIRADALPLLKRAKELGIRVRGLSFHVGSQTMDAGKYVHAIEQCKIVFEGAVAEGLGAMNTLDIGGGFPVSYSGQPIDIFEFCAPIRDALSSWPDTVQFIAEPGRFIVASAMTHVMSVMGQSKRGGTTWYYMDDGVYGAFSGRVYGEPDQRFYSLAHEDVQPCVLTGPTCDSIDVISDNCLMPALADGDLVFTENMGAYTWTTSTEFNFFAKATLISLQPSLMVAQVG</sequence>
<dbReference type="InterPro" id="IPR002433">
    <property type="entry name" value="Orn_de-COase"/>
</dbReference>
<reference evidence="6 7" key="1">
    <citation type="submission" date="2024-03" db="EMBL/GenBank/DDBJ databases">
        <title>Pseudoalteromonas qingdaonensis sp. nov., isolated from the intestines of marine benthic organisms.</title>
        <authorList>
            <person name="Lin X."/>
            <person name="Fang S."/>
            <person name="Hu X."/>
        </authorList>
    </citation>
    <scope>NUCLEOTIDE SEQUENCE [LARGE SCALE GENOMIC DNA]</scope>
    <source>
        <strain evidence="6 7">YIC-827</strain>
    </source>
</reference>
<dbReference type="PRINTS" id="PR01179">
    <property type="entry name" value="ODADCRBXLASE"/>
</dbReference>
<evidence type="ECO:0000259" key="5">
    <source>
        <dbReference type="Pfam" id="PF02784"/>
    </source>
</evidence>
<protein>
    <submittedName>
        <fullName evidence="6">Type III PLP-dependent enzyme</fullName>
    </submittedName>
</protein>
<comment type="cofactor">
    <cofactor evidence="1">
        <name>pyridoxal 5'-phosphate</name>
        <dbReference type="ChEBI" id="CHEBI:597326"/>
    </cofactor>
</comment>
<proteinExistence type="inferred from homology"/>
<evidence type="ECO:0000256" key="1">
    <source>
        <dbReference type="ARBA" id="ARBA00001933"/>
    </source>
</evidence>
<dbReference type="EMBL" id="JBCGCU010000007">
    <property type="protein sequence ID" value="MEM0515395.1"/>
    <property type="molecule type" value="Genomic_DNA"/>
</dbReference>
<name>A0ABU9MWG0_9GAMM</name>
<evidence type="ECO:0000256" key="4">
    <source>
        <dbReference type="ARBA" id="ARBA00023239"/>
    </source>
</evidence>
<dbReference type="PANTHER" id="PTHR11482">
    <property type="entry name" value="ARGININE/DIAMINOPIMELATE/ORNITHINE DECARBOXYLASE"/>
    <property type="match status" value="1"/>
</dbReference>
<dbReference type="CDD" id="cd00622">
    <property type="entry name" value="PLPDE_III_ODC"/>
    <property type="match status" value="1"/>
</dbReference>
<organism evidence="6 7">
    <name type="scientific">Pseudoalteromonas qingdaonensis</name>
    <dbReference type="NCBI Taxonomy" id="3131913"/>
    <lineage>
        <taxon>Bacteria</taxon>
        <taxon>Pseudomonadati</taxon>
        <taxon>Pseudomonadota</taxon>
        <taxon>Gammaproteobacteria</taxon>
        <taxon>Alteromonadales</taxon>
        <taxon>Pseudoalteromonadaceae</taxon>
        <taxon>Pseudoalteromonas</taxon>
    </lineage>
</organism>
<dbReference type="RefSeq" id="WP_342677994.1">
    <property type="nucleotide sequence ID" value="NZ_JBCGCU010000007.1"/>
</dbReference>
<dbReference type="Gene3D" id="2.40.37.10">
    <property type="entry name" value="Lyase, Ornithine Decarboxylase, Chain A, domain 1"/>
    <property type="match status" value="1"/>
</dbReference>
<evidence type="ECO:0000313" key="6">
    <source>
        <dbReference type="EMBL" id="MEM0515395.1"/>
    </source>
</evidence>
<keyword evidence="4" id="KW-0456">Lyase</keyword>
<dbReference type="InterPro" id="IPR009006">
    <property type="entry name" value="Ala_racemase/Decarboxylase_C"/>
</dbReference>
<gene>
    <name evidence="6" type="ORF">WCN91_08100</name>
</gene>
<dbReference type="Gene3D" id="3.20.20.10">
    <property type="entry name" value="Alanine racemase"/>
    <property type="match status" value="1"/>
</dbReference>
<evidence type="ECO:0000256" key="3">
    <source>
        <dbReference type="ARBA" id="ARBA00022898"/>
    </source>
</evidence>
<dbReference type="PRINTS" id="PR01182">
    <property type="entry name" value="ORNDCRBXLASE"/>
</dbReference>
<feature type="domain" description="Orn/DAP/Arg decarboxylase 2 N-terminal" evidence="5">
    <location>
        <begin position="38"/>
        <end position="272"/>
    </location>
</feature>
<comment type="caution">
    <text evidence="6">The sequence shown here is derived from an EMBL/GenBank/DDBJ whole genome shotgun (WGS) entry which is preliminary data.</text>
</comment>
<dbReference type="InterPro" id="IPR029066">
    <property type="entry name" value="PLP-binding_barrel"/>
</dbReference>
<keyword evidence="7" id="KW-1185">Reference proteome</keyword>
<evidence type="ECO:0000313" key="7">
    <source>
        <dbReference type="Proteomes" id="UP001447008"/>
    </source>
</evidence>
<accession>A0ABU9MWG0</accession>
<keyword evidence="3" id="KW-0663">Pyridoxal phosphate</keyword>
<dbReference type="InterPro" id="IPR022644">
    <property type="entry name" value="De-COase2_N"/>
</dbReference>